<evidence type="ECO:0000256" key="1">
    <source>
        <dbReference type="ARBA" id="ARBA00011961"/>
    </source>
</evidence>
<evidence type="ECO:0000256" key="2">
    <source>
        <dbReference type="ARBA" id="ARBA00048655"/>
    </source>
</evidence>
<dbReference type="Gene3D" id="3.90.1200.10">
    <property type="match status" value="1"/>
</dbReference>
<proteinExistence type="predicted"/>
<dbReference type="Proteomes" id="UP001600888">
    <property type="component" value="Unassembled WGS sequence"/>
</dbReference>
<accession>A0ABR4ETG5</accession>
<dbReference type="InterPro" id="IPR016477">
    <property type="entry name" value="Fructo-/Ketosamine-3-kinase"/>
</dbReference>
<dbReference type="SUPFAM" id="SSF56112">
    <property type="entry name" value="Protein kinase-like (PK-like)"/>
    <property type="match status" value="1"/>
</dbReference>
<dbReference type="PANTHER" id="PTHR12149">
    <property type="entry name" value="FRUCTOSAMINE 3 KINASE-RELATED PROTEIN"/>
    <property type="match status" value="1"/>
</dbReference>
<organism evidence="3 4">
    <name type="scientific">Diaporthe vaccinii</name>
    <dbReference type="NCBI Taxonomy" id="105482"/>
    <lineage>
        <taxon>Eukaryota</taxon>
        <taxon>Fungi</taxon>
        <taxon>Dikarya</taxon>
        <taxon>Ascomycota</taxon>
        <taxon>Pezizomycotina</taxon>
        <taxon>Sordariomycetes</taxon>
        <taxon>Sordariomycetidae</taxon>
        <taxon>Diaporthales</taxon>
        <taxon>Diaporthaceae</taxon>
        <taxon>Diaporthe</taxon>
        <taxon>Diaporthe eres species complex</taxon>
    </lineage>
</organism>
<evidence type="ECO:0000313" key="4">
    <source>
        <dbReference type="Proteomes" id="UP001600888"/>
    </source>
</evidence>
<reference evidence="3 4" key="1">
    <citation type="submission" date="2024-03" db="EMBL/GenBank/DDBJ databases">
        <title>A high-quality draft genome sequence of Diaporthe vaccinii, a causative agent of upright dieback and viscid rot disease in cranberry plants.</title>
        <authorList>
            <person name="Sarrasin M."/>
            <person name="Lang B.F."/>
            <person name="Burger G."/>
        </authorList>
    </citation>
    <scope>NUCLEOTIDE SEQUENCE [LARGE SCALE GENOMIC DNA]</scope>
    <source>
        <strain evidence="3 4">IS7</strain>
    </source>
</reference>
<protein>
    <recommendedName>
        <fullName evidence="1">protein-ribulosamine 3-kinase</fullName>
        <ecNumber evidence="1">2.7.1.172</ecNumber>
    </recommendedName>
</protein>
<dbReference type="EMBL" id="JBAWTH010000029">
    <property type="protein sequence ID" value="KAL2285723.1"/>
    <property type="molecule type" value="Genomic_DNA"/>
</dbReference>
<dbReference type="InterPro" id="IPR011009">
    <property type="entry name" value="Kinase-like_dom_sf"/>
</dbReference>
<sequence length="179" mass="20667">MRNEWTDSWEEFWSRQFLSDVAYVQKVYGQDDDLNALTEEFIQKVVARLLRPLQTGGRSIKPSLCHGDLWDGNVQMDTDTGQTILFDSCAFYGHAEVDLQAIGEPRYALQMDMIELYKTEVGASEPQEDYYDRHYLYGIRNDVVVAAICPEWHKLLDTAKDKMRELIQKFPDGLDGFVG</sequence>
<evidence type="ECO:0000313" key="3">
    <source>
        <dbReference type="EMBL" id="KAL2285723.1"/>
    </source>
</evidence>
<dbReference type="EC" id="2.7.1.172" evidence="1"/>
<comment type="catalytic activity">
    <reaction evidence="2">
        <text>N(6)-D-ribulosyl-L-lysyl-[protein] + ATP = N(6)-(3-O-phospho-D-ribulosyl)-L-lysyl-[protein] + ADP + H(+)</text>
        <dbReference type="Rhea" id="RHEA:48432"/>
        <dbReference type="Rhea" id="RHEA-COMP:12103"/>
        <dbReference type="Rhea" id="RHEA-COMP:12104"/>
        <dbReference type="ChEBI" id="CHEBI:15378"/>
        <dbReference type="ChEBI" id="CHEBI:30616"/>
        <dbReference type="ChEBI" id="CHEBI:90418"/>
        <dbReference type="ChEBI" id="CHEBI:90420"/>
        <dbReference type="ChEBI" id="CHEBI:456216"/>
        <dbReference type="EC" id="2.7.1.172"/>
    </reaction>
    <physiologicalReaction direction="left-to-right" evidence="2">
        <dbReference type="Rhea" id="RHEA:48433"/>
    </physiologicalReaction>
</comment>
<gene>
    <name evidence="3" type="ORF">FJTKL_07729</name>
</gene>
<name>A0ABR4ETG5_9PEZI</name>
<dbReference type="Pfam" id="PF03881">
    <property type="entry name" value="Fructosamin_kin"/>
    <property type="match status" value="1"/>
</dbReference>
<comment type="caution">
    <text evidence="3">The sequence shown here is derived from an EMBL/GenBank/DDBJ whole genome shotgun (WGS) entry which is preliminary data.</text>
</comment>
<keyword evidence="4" id="KW-1185">Reference proteome</keyword>
<dbReference type="PANTHER" id="PTHR12149:SF8">
    <property type="entry name" value="PROTEIN-RIBULOSAMINE 3-KINASE"/>
    <property type="match status" value="1"/>
</dbReference>